<keyword evidence="2" id="KW-1185">Reference proteome</keyword>
<organism evidence="1 2">
    <name type="scientific">Desmospora profundinema</name>
    <dbReference type="NCBI Taxonomy" id="1571184"/>
    <lineage>
        <taxon>Bacteria</taxon>
        <taxon>Bacillati</taxon>
        <taxon>Bacillota</taxon>
        <taxon>Bacilli</taxon>
        <taxon>Bacillales</taxon>
        <taxon>Thermoactinomycetaceae</taxon>
        <taxon>Desmospora</taxon>
    </lineage>
</organism>
<dbReference type="EMBL" id="JAVDQG010000003">
    <property type="protein sequence ID" value="MDR6225788.1"/>
    <property type="molecule type" value="Genomic_DNA"/>
</dbReference>
<name>A0ABU1IM13_9BACL</name>
<evidence type="ECO:0000313" key="1">
    <source>
        <dbReference type="EMBL" id="MDR6225788.1"/>
    </source>
</evidence>
<comment type="caution">
    <text evidence="1">The sequence shown here is derived from an EMBL/GenBank/DDBJ whole genome shotgun (WGS) entry which is preliminary data.</text>
</comment>
<sequence length="40" mass="4202">MWFPLVILPGFISGKQGAAGSLFPCGAVHDMGFHPAIMVT</sequence>
<gene>
    <name evidence="1" type="ORF">JOE21_001786</name>
</gene>
<protein>
    <submittedName>
        <fullName evidence="1">Uncharacterized protein</fullName>
    </submittedName>
</protein>
<reference evidence="1 2" key="1">
    <citation type="submission" date="2023-07" db="EMBL/GenBank/DDBJ databases">
        <title>Genomic Encyclopedia of Type Strains, Phase IV (KMG-IV): sequencing the most valuable type-strain genomes for metagenomic binning, comparative biology and taxonomic classification.</title>
        <authorList>
            <person name="Goeker M."/>
        </authorList>
    </citation>
    <scope>NUCLEOTIDE SEQUENCE [LARGE SCALE GENOMIC DNA]</scope>
    <source>
        <strain evidence="1 2">DSM 45903</strain>
    </source>
</reference>
<accession>A0ABU1IM13</accession>
<evidence type="ECO:0000313" key="2">
    <source>
        <dbReference type="Proteomes" id="UP001185012"/>
    </source>
</evidence>
<dbReference type="Proteomes" id="UP001185012">
    <property type="component" value="Unassembled WGS sequence"/>
</dbReference>
<proteinExistence type="predicted"/>